<evidence type="ECO:0000259" key="1">
    <source>
        <dbReference type="Pfam" id="PF18765"/>
    </source>
</evidence>
<sequence>MKKYGIEEGDWKKVFSVFSHFPHIGKVILFGSRVKGTHKPFSDVDIALVGEALSLTDLLQLKNEIDDLLLPYEFDFCIYKDLKNAELKSHIDRRGVEIYDRNSWEL</sequence>
<protein>
    <submittedName>
        <fullName evidence="2">Nucleotidyltransferase domain-containing protein</fullName>
    </submittedName>
</protein>
<proteinExistence type="predicted"/>
<dbReference type="InterPro" id="IPR043519">
    <property type="entry name" value="NT_sf"/>
</dbReference>
<dbReference type="InterPro" id="IPR041633">
    <property type="entry name" value="Polbeta"/>
</dbReference>
<dbReference type="RefSeq" id="WP_295023876.1">
    <property type="nucleotide sequence ID" value="NZ_JBBNFG020000006.1"/>
</dbReference>
<dbReference type="Gene3D" id="3.30.460.10">
    <property type="entry name" value="Beta Polymerase, domain 2"/>
    <property type="match status" value="1"/>
</dbReference>
<dbReference type="PANTHER" id="PTHR43852">
    <property type="entry name" value="NUCLEOTIDYLTRANSFERASE"/>
    <property type="match status" value="1"/>
</dbReference>
<organism evidence="2 3">
    <name type="scientific">Segatella sinensis</name>
    <dbReference type="NCBI Taxonomy" id="3085167"/>
    <lineage>
        <taxon>Bacteria</taxon>
        <taxon>Pseudomonadati</taxon>
        <taxon>Bacteroidota</taxon>
        <taxon>Bacteroidia</taxon>
        <taxon>Bacteroidales</taxon>
        <taxon>Prevotellaceae</taxon>
        <taxon>Segatella</taxon>
    </lineage>
</organism>
<evidence type="ECO:0000313" key="3">
    <source>
        <dbReference type="Proteomes" id="UP001465717"/>
    </source>
</evidence>
<name>A0ABV1FUL8_9BACT</name>
<accession>A0ABV1FUL8</accession>
<dbReference type="PANTHER" id="PTHR43852:SF2">
    <property type="entry name" value="PROTEIN ADENYLYLTRANSFERASE MNTA"/>
    <property type="match status" value="1"/>
</dbReference>
<dbReference type="SUPFAM" id="SSF81301">
    <property type="entry name" value="Nucleotidyltransferase"/>
    <property type="match status" value="1"/>
</dbReference>
<dbReference type="Pfam" id="PF18765">
    <property type="entry name" value="Polbeta"/>
    <property type="match status" value="1"/>
</dbReference>
<evidence type="ECO:0000313" key="2">
    <source>
        <dbReference type="EMBL" id="MEQ2506847.1"/>
    </source>
</evidence>
<dbReference type="InterPro" id="IPR052930">
    <property type="entry name" value="TA_antitoxin_MntA"/>
</dbReference>
<feature type="domain" description="Polymerase beta nucleotidyltransferase" evidence="1">
    <location>
        <begin position="13"/>
        <end position="102"/>
    </location>
</feature>
<dbReference type="Proteomes" id="UP001465717">
    <property type="component" value="Unassembled WGS sequence"/>
</dbReference>
<keyword evidence="3" id="KW-1185">Reference proteome</keyword>
<reference evidence="2 3" key="1">
    <citation type="submission" date="2024-04" db="EMBL/GenBank/DDBJ databases">
        <title>Human intestinal bacterial collection.</title>
        <authorList>
            <person name="Pauvert C."/>
            <person name="Hitch T.C.A."/>
            <person name="Clavel T."/>
        </authorList>
    </citation>
    <scope>NUCLEOTIDE SEQUENCE [LARGE SCALE GENOMIC DNA]</scope>
    <source>
        <strain evidence="2 3">CLA-AA-H174</strain>
    </source>
</reference>
<gene>
    <name evidence="2" type="ORF">AAAT87_00950</name>
</gene>
<dbReference type="EMBL" id="JBBNGE010000002">
    <property type="protein sequence ID" value="MEQ2506847.1"/>
    <property type="molecule type" value="Genomic_DNA"/>
</dbReference>
<comment type="caution">
    <text evidence="2">The sequence shown here is derived from an EMBL/GenBank/DDBJ whole genome shotgun (WGS) entry which is preliminary data.</text>
</comment>
<dbReference type="CDD" id="cd05403">
    <property type="entry name" value="NT_KNTase_like"/>
    <property type="match status" value="1"/>
</dbReference>